<sequence>MSEINLLSLRHNRMIVQDQHLQMG</sequence>
<organism evidence="1">
    <name type="scientific">Rhizophora mucronata</name>
    <name type="common">Asiatic mangrove</name>
    <dbReference type="NCBI Taxonomy" id="61149"/>
    <lineage>
        <taxon>Eukaryota</taxon>
        <taxon>Viridiplantae</taxon>
        <taxon>Streptophyta</taxon>
        <taxon>Embryophyta</taxon>
        <taxon>Tracheophyta</taxon>
        <taxon>Spermatophyta</taxon>
        <taxon>Magnoliopsida</taxon>
        <taxon>eudicotyledons</taxon>
        <taxon>Gunneridae</taxon>
        <taxon>Pentapetalae</taxon>
        <taxon>rosids</taxon>
        <taxon>fabids</taxon>
        <taxon>Malpighiales</taxon>
        <taxon>Rhizophoraceae</taxon>
        <taxon>Rhizophora</taxon>
    </lineage>
</organism>
<dbReference type="AlphaFoldDB" id="A0A2P2PSN0"/>
<dbReference type="EMBL" id="GGEC01077165">
    <property type="protein sequence ID" value="MBX57649.1"/>
    <property type="molecule type" value="Transcribed_RNA"/>
</dbReference>
<name>A0A2P2PSN0_RHIMU</name>
<evidence type="ECO:0000313" key="1">
    <source>
        <dbReference type="EMBL" id="MBX57649.1"/>
    </source>
</evidence>
<proteinExistence type="predicted"/>
<reference evidence="1" key="1">
    <citation type="submission" date="2018-02" db="EMBL/GenBank/DDBJ databases">
        <title>Rhizophora mucronata_Transcriptome.</title>
        <authorList>
            <person name="Meera S.P."/>
            <person name="Sreeshan A."/>
            <person name="Augustine A."/>
        </authorList>
    </citation>
    <scope>NUCLEOTIDE SEQUENCE</scope>
    <source>
        <tissue evidence="1">Leaf</tissue>
    </source>
</reference>
<protein>
    <submittedName>
        <fullName evidence="1">Uncharacterized protein</fullName>
    </submittedName>
</protein>
<accession>A0A2P2PSN0</accession>